<gene>
    <name evidence="6" type="primary">rbsC_29</name>
    <name evidence="6" type="ORF">CBLFYP116_05489</name>
</gene>
<dbReference type="AlphaFoldDB" id="A0A6M5G6J9"/>
<keyword evidence="3" id="KW-0812">Transmembrane</keyword>
<evidence type="ECO:0000256" key="1">
    <source>
        <dbReference type="ARBA" id="ARBA00004651"/>
    </source>
</evidence>
<dbReference type="KEGG" id="cbol:CGC65_07910"/>
<keyword evidence="5" id="KW-0472">Membrane</keyword>
<dbReference type="GeneID" id="23116822"/>
<evidence type="ECO:0000256" key="4">
    <source>
        <dbReference type="ARBA" id="ARBA00022989"/>
    </source>
</evidence>
<dbReference type="GO" id="GO:0015658">
    <property type="term" value="F:branched-chain amino acid transmembrane transporter activity"/>
    <property type="evidence" value="ECO:0007669"/>
    <property type="project" value="InterPro"/>
</dbReference>
<organism evidence="6">
    <name type="scientific">Enterocloster bolteae</name>
    <dbReference type="NCBI Taxonomy" id="208479"/>
    <lineage>
        <taxon>Bacteria</taxon>
        <taxon>Bacillati</taxon>
        <taxon>Bacillota</taxon>
        <taxon>Clostridia</taxon>
        <taxon>Lachnospirales</taxon>
        <taxon>Lachnospiraceae</taxon>
        <taxon>Enterocloster</taxon>
    </lineage>
</organism>
<dbReference type="Pfam" id="PF02653">
    <property type="entry name" value="BPD_transp_2"/>
    <property type="match status" value="1"/>
</dbReference>
<comment type="subcellular location">
    <subcellularLocation>
        <location evidence="1">Cell membrane</location>
        <topology evidence="1">Multi-pass membrane protein</topology>
    </subcellularLocation>
</comment>
<proteinExistence type="predicted"/>
<evidence type="ECO:0000256" key="2">
    <source>
        <dbReference type="ARBA" id="ARBA00022475"/>
    </source>
</evidence>
<sequence>MKKKLKLKSLHFAVGALVIGAFLPIFIKNDYYMMVLNRVLINIIVVLGLNFITGLTGQMNLGTAGIFALGAYSSALFTRYTNLTPWLGLIAAVIMGILIGRGLGYPSLRVRGVYLSLTTIGFGEVVRLLISNTPKFTGGTQGIRNIRPYNIGSYQIQSQKEMYYLFLVFTAIAFFIAWRIAYSKWGRIFKSLRDNVEAVEMSGVDIASCKIKAFTVASIFGTVAGAMYAHYMGYINPSTFNLDLSTNYVVMLMVGGLGSVVGTIFGSAIVTILPEMLRFLGNYYQIVFCSIILLGAIFFPDGWVSAATGLFMKMYQRISGKSYAEGGE</sequence>
<name>A0A6M5G6J9_9FIRM</name>
<dbReference type="CDD" id="cd06581">
    <property type="entry name" value="TM_PBP1_LivM_like"/>
    <property type="match status" value="1"/>
</dbReference>
<dbReference type="RefSeq" id="WP_002569940.1">
    <property type="nucleotide sequence ID" value="NZ_BAABXO010000001.1"/>
</dbReference>
<dbReference type="GO" id="GO:0005886">
    <property type="term" value="C:plasma membrane"/>
    <property type="evidence" value="ECO:0007669"/>
    <property type="project" value="UniProtKB-SubCell"/>
</dbReference>
<accession>A0A6M5G6J9</accession>
<keyword evidence="2" id="KW-1003">Cell membrane</keyword>
<evidence type="ECO:0000256" key="3">
    <source>
        <dbReference type="ARBA" id="ARBA00022692"/>
    </source>
</evidence>
<dbReference type="PANTHER" id="PTHR30482">
    <property type="entry name" value="HIGH-AFFINITY BRANCHED-CHAIN AMINO ACID TRANSPORT SYSTEM PERMEASE"/>
    <property type="match status" value="1"/>
</dbReference>
<protein>
    <submittedName>
        <fullName evidence="6">Ribose transport system permease protein RbsC</fullName>
    </submittedName>
</protein>
<dbReference type="InterPro" id="IPR001851">
    <property type="entry name" value="ABC_transp_permease"/>
</dbReference>
<evidence type="ECO:0000256" key="5">
    <source>
        <dbReference type="ARBA" id="ARBA00023136"/>
    </source>
</evidence>
<reference evidence="6" key="1">
    <citation type="submission" date="2019-11" db="EMBL/GenBank/DDBJ databases">
        <authorList>
            <person name="Feng L."/>
        </authorList>
    </citation>
    <scope>NUCLEOTIDE SEQUENCE</scope>
    <source>
        <strain evidence="6">CbolteaeLFYP116</strain>
    </source>
</reference>
<dbReference type="PANTHER" id="PTHR30482:SF10">
    <property type="entry name" value="HIGH-AFFINITY BRANCHED-CHAIN AMINO ACID TRANSPORT PROTEIN BRAE"/>
    <property type="match status" value="1"/>
</dbReference>
<dbReference type="InterPro" id="IPR043428">
    <property type="entry name" value="LivM-like"/>
</dbReference>
<dbReference type="EMBL" id="CACRTF010000021">
    <property type="protein sequence ID" value="VYT56249.1"/>
    <property type="molecule type" value="Genomic_DNA"/>
</dbReference>
<keyword evidence="4" id="KW-1133">Transmembrane helix</keyword>
<evidence type="ECO:0000313" key="6">
    <source>
        <dbReference type="EMBL" id="VYT56249.1"/>
    </source>
</evidence>